<dbReference type="Pfam" id="PF13560">
    <property type="entry name" value="HTH_31"/>
    <property type="match status" value="1"/>
</dbReference>
<dbReference type="Proteomes" id="UP000198215">
    <property type="component" value="Chromosome I"/>
</dbReference>
<proteinExistence type="predicted"/>
<dbReference type="Pfam" id="PF19054">
    <property type="entry name" value="DUF5753"/>
    <property type="match status" value="1"/>
</dbReference>
<dbReference type="CDD" id="cd00093">
    <property type="entry name" value="HTH_XRE"/>
    <property type="match status" value="1"/>
</dbReference>
<dbReference type="PROSITE" id="PS50943">
    <property type="entry name" value="HTH_CROC1"/>
    <property type="match status" value="1"/>
</dbReference>
<gene>
    <name evidence="2" type="ORF">GA0070614_3528</name>
</gene>
<evidence type="ECO:0000259" key="1">
    <source>
        <dbReference type="PROSITE" id="PS50943"/>
    </source>
</evidence>
<dbReference type="SUPFAM" id="SSF47413">
    <property type="entry name" value="lambda repressor-like DNA-binding domains"/>
    <property type="match status" value="1"/>
</dbReference>
<dbReference type="RefSeq" id="WP_088976961.1">
    <property type="nucleotide sequence ID" value="NZ_LT607753.1"/>
</dbReference>
<dbReference type="EMBL" id="LT607753">
    <property type="protein sequence ID" value="SCG62635.1"/>
    <property type="molecule type" value="Genomic_DNA"/>
</dbReference>
<dbReference type="InterPro" id="IPR001387">
    <property type="entry name" value="Cro/C1-type_HTH"/>
</dbReference>
<name>A0A1C5IWD9_9ACTN</name>
<dbReference type="AlphaFoldDB" id="A0A1C5IWD9"/>
<organism evidence="2 3">
    <name type="scientific">Micromonospora coxensis</name>
    <dbReference type="NCBI Taxonomy" id="356852"/>
    <lineage>
        <taxon>Bacteria</taxon>
        <taxon>Bacillati</taxon>
        <taxon>Actinomycetota</taxon>
        <taxon>Actinomycetes</taxon>
        <taxon>Micromonosporales</taxon>
        <taxon>Micromonosporaceae</taxon>
        <taxon>Micromonospora</taxon>
    </lineage>
</organism>
<evidence type="ECO:0000313" key="3">
    <source>
        <dbReference type="Proteomes" id="UP000198215"/>
    </source>
</evidence>
<sequence length="268" mass="29749">MSEQVSTAELIRSQLRRSRVTAGLSQEEYGRRAHYSPSMVSAVELGQVVPNHAYLKRADEVFDSGGLFVTLRELGRRDGEPVWFRPWLEAERTATQLRCFAVSVVPGLLQTADYARAVFRLDLGHTPERVEELVQARLARQSILDLEHPPQLTAVIDETVLRRFAEGCAEVMAGQLRHLIECARRPHVSVHVLPQGVGLHPGVAGPFILGRSADGDWVGLLDTQIGGTVVDDIEGVATLLGKWETLRSDALPRQQSIDLLEEIVKPWI</sequence>
<reference evidence="3" key="1">
    <citation type="submission" date="2016-06" db="EMBL/GenBank/DDBJ databases">
        <authorList>
            <person name="Varghese N."/>
            <person name="Submissions Spin"/>
        </authorList>
    </citation>
    <scope>NUCLEOTIDE SEQUENCE [LARGE SCALE GENOMIC DNA]</scope>
    <source>
        <strain evidence="3">DSM 45161</strain>
    </source>
</reference>
<dbReference type="Gene3D" id="1.10.260.40">
    <property type="entry name" value="lambda repressor-like DNA-binding domains"/>
    <property type="match status" value="1"/>
</dbReference>
<protein>
    <submittedName>
        <fullName evidence="2">Helix-turn-helix domain-containing protein</fullName>
    </submittedName>
</protein>
<dbReference type="InterPro" id="IPR010982">
    <property type="entry name" value="Lambda_DNA-bd_dom_sf"/>
</dbReference>
<dbReference type="SMART" id="SM00530">
    <property type="entry name" value="HTH_XRE"/>
    <property type="match status" value="1"/>
</dbReference>
<dbReference type="OrthoDB" id="3422637at2"/>
<accession>A0A1C5IWD9</accession>
<dbReference type="InterPro" id="IPR043917">
    <property type="entry name" value="DUF5753"/>
</dbReference>
<keyword evidence="3" id="KW-1185">Reference proteome</keyword>
<feature type="domain" description="HTH cro/C1-type" evidence="1">
    <location>
        <begin position="15"/>
        <end position="74"/>
    </location>
</feature>
<evidence type="ECO:0000313" key="2">
    <source>
        <dbReference type="EMBL" id="SCG62635.1"/>
    </source>
</evidence>
<dbReference type="GO" id="GO:0003677">
    <property type="term" value="F:DNA binding"/>
    <property type="evidence" value="ECO:0007669"/>
    <property type="project" value="InterPro"/>
</dbReference>